<comment type="caution">
    <text evidence="1">The sequence shown here is derived from an EMBL/GenBank/DDBJ whole genome shotgun (WGS) entry which is preliminary data.</text>
</comment>
<accession>A0ABS2KKR0</accession>
<evidence type="ECO:0000313" key="1">
    <source>
        <dbReference type="EMBL" id="MBM7131741.1"/>
    </source>
</evidence>
<sequence>MNLGNETGIFRPTGIRRAVWLSLGLLGGCSHAVRKEAPPPPVPLVDIGVPACNAYLNSYLACHRAAHILPPSSLESHYQAMLASLRQSAADPQVRPYLANRCIGLTQQLNAALQGRSCSPASGVAAPTVPASTTPVRP</sequence>
<dbReference type="RefSeq" id="WP_204633293.1">
    <property type="nucleotide sequence ID" value="NZ_BSOC01000001.1"/>
</dbReference>
<keyword evidence="2" id="KW-1185">Reference proteome</keyword>
<name>A0ABS2KKR0_9GAMM</name>
<protein>
    <submittedName>
        <fullName evidence="1">Uncharacterized protein</fullName>
    </submittedName>
</protein>
<gene>
    <name evidence="1" type="ORF">ISS99_19635</name>
</gene>
<reference evidence="1" key="1">
    <citation type="submission" date="2020-10" db="EMBL/GenBank/DDBJ databases">
        <title>Phylogeny of dyella-like bacteria.</title>
        <authorList>
            <person name="Fu J."/>
        </authorList>
    </citation>
    <scope>NUCLEOTIDE SEQUENCE</scope>
    <source>
        <strain evidence="1">DHON07</strain>
    </source>
</reference>
<evidence type="ECO:0000313" key="2">
    <source>
        <dbReference type="Proteomes" id="UP001430193"/>
    </source>
</evidence>
<proteinExistence type="predicted"/>
<dbReference type="EMBL" id="JADIKF010000040">
    <property type="protein sequence ID" value="MBM7131741.1"/>
    <property type="molecule type" value="Genomic_DNA"/>
</dbReference>
<organism evidence="1 2">
    <name type="scientific">Dyella mobilis</name>
    <dbReference type="NCBI Taxonomy" id="1849582"/>
    <lineage>
        <taxon>Bacteria</taxon>
        <taxon>Pseudomonadati</taxon>
        <taxon>Pseudomonadota</taxon>
        <taxon>Gammaproteobacteria</taxon>
        <taxon>Lysobacterales</taxon>
        <taxon>Rhodanobacteraceae</taxon>
        <taxon>Dyella</taxon>
    </lineage>
</organism>
<dbReference type="Proteomes" id="UP001430193">
    <property type="component" value="Unassembled WGS sequence"/>
</dbReference>